<dbReference type="AlphaFoldDB" id="A0A397G365"/>
<feature type="region of interest" description="Disordered" evidence="1">
    <location>
        <begin position="1"/>
        <end position="22"/>
    </location>
</feature>
<proteinExistence type="predicted"/>
<sequence>MSEKTTAVRAAENRRVEEKGNEEQTGALIEELKFRLELILNGVEVREGDVQLPTNKRSYPKNFLQIYTNKRFNSMRNKRNTYANSQKAVRQLSLYNSFFPELISQQNSLELYSLCEKHYNQIIAKNNLYKILLNSNEPIYSIQPNNVETQTIEIENYLINTNNLLLPTNKRSYPKNFLQIYTNKRFNSMRNKRNTYANSQKAVRQLSLYNSFFPELISQQNSLELYSLCEKHYNQIIAKNNLYKILLNSNEPIYSIQPNSNNKRIKHSINNSQIYYIILKLEINQQKRINAIIEVVELLIGDASRFLLNNLINYTPQFWLSKKNKVIVKFIETLTSNDQDNDNAIQEKIFKRAVAEMGTVYLMTRDTQSGPRNAGCYTRFLKWLEELTKEQEPLPKGLLSLTFDNEQRGQKTILISQCKDLFNLSFQMRQEFNHELYNYLTKIIEQLCGEKLSATNNIDALIENTLFISYKIFVQTVMNKMLKDENKIVQNVLTVTQLRNETTIEEVVVKCDGVPYHYTIKLKEKFSWLILIPGQLHEYA</sequence>
<reference evidence="2 3" key="1">
    <citation type="submission" date="2018-08" db="EMBL/GenBank/DDBJ databases">
        <title>Genome and evolution of the arbuscular mycorrhizal fungus Diversispora epigaea (formerly Glomus versiforme) and its bacterial endosymbionts.</title>
        <authorList>
            <person name="Sun X."/>
            <person name="Fei Z."/>
            <person name="Harrison M."/>
        </authorList>
    </citation>
    <scope>NUCLEOTIDE SEQUENCE [LARGE SCALE GENOMIC DNA]</scope>
    <source>
        <strain evidence="2 3">IT104</strain>
    </source>
</reference>
<evidence type="ECO:0000313" key="2">
    <source>
        <dbReference type="EMBL" id="RHZ45067.1"/>
    </source>
</evidence>
<dbReference type="EMBL" id="PQFF01000557">
    <property type="protein sequence ID" value="RHZ45067.1"/>
    <property type="molecule type" value="Genomic_DNA"/>
</dbReference>
<evidence type="ECO:0000313" key="3">
    <source>
        <dbReference type="Proteomes" id="UP000266861"/>
    </source>
</evidence>
<name>A0A397G365_9GLOM</name>
<comment type="caution">
    <text evidence="2">The sequence shown here is derived from an EMBL/GenBank/DDBJ whole genome shotgun (WGS) entry which is preliminary data.</text>
</comment>
<dbReference type="Proteomes" id="UP000266861">
    <property type="component" value="Unassembled WGS sequence"/>
</dbReference>
<evidence type="ECO:0000256" key="1">
    <source>
        <dbReference type="SAM" id="MobiDB-lite"/>
    </source>
</evidence>
<feature type="compositionally biased region" description="Basic and acidic residues" evidence="1">
    <location>
        <begin position="11"/>
        <end position="22"/>
    </location>
</feature>
<accession>A0A397G365</accession>
<keyword evidence="3" id="KW-1185">Reference proteome</keyword>
<protein>
    <submittedName>
        <fullName evidence="2">Uncharacterized protein</fullName>
    </submittedName>
</protein>
<gene>
    <name evidence="2" type="ORF">Glove_692g38</name>
</gene>
<organism evidence="2 3">
    <name type="scientific">Diversispora epigaea</name>
    <dbReference type="NCBI Taxonomy" id="1348612"/>
    <lineage>
        <taxon>Eukaryota</taxon>
        <taxon>Fungi</taxon>
        <taxon>Fungi incertae sedis</taxon>
        <taxon>Mucoromycota</taxon>
        <taxon>Glomeromycotina</taxon>
        <taxon>Glomeromycetes</taxon>
        <taxon>Diversisporales</taxon>
        <taxon>Diversisporaceae</taxon>
        <taxon>Diversispora</taxon>
    </lineage>
</organism>